<comment type="caution">
    <text evidence="2">The sequence shown here is derived from an EMBL/GenBank/DDBJ whole genome shotgun (WGS) entry which is preliminary data.</text>
</comment>
<dbReference type="InterPro" id="IPR005754">
    <property type="entry name" value="Sortase"/>
</dbReference>
<evidence type="ECO:0000313" key="3">
    <source>
        <dbReference type="Proteomes" id="UP000178936"/>
    </source>
</evidence>
<dbReference type="NCBIfam" id="TIGR01076">
    <property type="entry name" value="sortase_fam"/>
    <property type="match status" value="1"/>
</dbReference>
<dbReference type="GO" id="GO:0016787">
    <property type="term" value="F:hydrolase activity"/>
    <property type="evidence" value="ECO:0007669"/>
    <property type="project" value="UniProtKB-KW"/>
</dbReference>
<evidence type="ECO:0000313" key="2">
    <source>
        <dbReference type="EMBL" id="OHA54215.1"/>
    </source>
</evidence>
<dbReference type="Gene3D" id="2.40.260.10">
    <property type="entry name" value="Sortase"/>
    <property type="match status" value="1"/>
</dbReference>
<keyword evidence="1" id="KW-0378">Hydrolase</keyword>
<gene>
    <name evidence="2" type="ORF">A2226_02525</name>
</gene>
<organism evidence="2 3">
    <name type="scientific">Candidatus Veblenbacteria bacterium RIFOXYA2_FULL_43_9</name>
    <dbReference type="NCBI Taxonomy" id="1802425"/>
    <lineage>
        <taxon>Bacteria</taxon>
        <taxon>Candidatus Vebleniibacteriota</taxon>
    </lineage>
</organism>
<dbReference type="EMBL" id="MHTB01000055">
    <property type="protein sequence ID" value="OHA54215.1"/>
    <property type="molecule type" value="Genomic_DNA"/>
</dbReference>
<dbReference type="AlphaFoldDB" id="A0A1G2Q0W9"/>
<dbReference type="Proteomes" id="UP000178936">
    <property type="component" value="Unassembled WGS sequence"/>
</dbReference>
<proteinExistence type="predicted"/>
<evidence type="ECO:0000256" key="1">
    <source>
        <dbReference type="ARBA" id="ARBA00022801"/>
    </source>
</evidence>
<name>A0A1G2Q0W9_9BACT</name>
<dbReference type="Pfam" id="PF04203">
    <property type="entry name" value="Sortase"/>
    <property type="match status" value="1"/>
</dbReference>
<dbReference type="InterPro" id="IPR023365">
    <property type="entry name" value="Sortase_dom-sf"/>
</dbReference>
<evidence type="ECO:0008006" key="4">
    <source>
        <dbReference type="Google" id="ProtNLM"/>
    </source>
</evidence>
<dbReference type="SUPFAM" id="SSF63817">
    <property type="entry name" value="Sortase"/>
    <property type="match status" value="1"/>
</dbReference>
<protein>
    <recommendedName>
        <fullName evidence="4">Sortase</fullName>
    </recommendedName>
</protein>
<sequence length="265" mass="29103">MIQEYQGVNFVVKQKPLPGRANSWFNIGIMRRWLKPVLFSLGIVAAGLIATNPKFVLPYKYHFSENNQVITTPAEVAEITTLPDGISSEVAEAVGEDVPPVSELTNQAQAATTTKTKTSTVWVAGSLSIPSLKISVPIVYVSDRTEKTFQLGLQQGVVQYPGTALPGQLGNMYVFGHSSDYRWAKGSYKTIFAKLPNIKIGSEIKLTDSAGKVYTYKVTSTAIALPNEVKYLSQYNYQKKLLTVQTSYPVGTALKRFLAQAELVE</sequence>
<accession>A0A1G2Q0W9</accession>
<reference evidence="2 3" key="1">
    <citation type="journal article" date="2016" name="Nat. Commun.">
        <title>Thousands of microbial genomes shed light on interconnected biogeochemical processes in an aquifer system.</title>
        <authorList>
            <person name="Anantharaman K."/>
            <person name="Brown C.T."/>
            <person name="Hug L.A."/>
            <person name="Sharon I."/>
            <person name="Castelle C.J."/>
            <person name="Probst A.J."/>
            <person name="Thomas B.C."/>
            <person name="Singh A."/>
            <person name="Wilkins M.J."/>
            <person name="Karaoz U."/>
            <person name="Brodie E.L."/>
            <person name="Williams K.H."/>
            <person name="Hubbard S.S."/>
            <person name="Banfield J.F."/>
        </authorList>
    </citation>
    <scope>NUCLEOTIDE SEQUENCE [LARGE SCALE GENOMIC DNA]</scope>
</reference>